<sequence>MAGYDRAVTIFSPDGHLLQVEFAKEAVHKGAAALGIRGQNCIILAVEKRSISSLQEERTIRKICALDDHIVMTFAGVTADGRVLVNRAQVECQSYRLNVEDPVTLEYISRYIAQLKQKYTQSNGRRPFGLSCLIGGFDYDGSAHLYQTEPSGIYHEWKANAIGQSSTMIREFLEQNYTDEVAGSVAGLITLAIKALLLVIQSGPKNLEIAILERGKPLRMLDAQTIAQYVADIEKGKQEAEKKKQRKKFAFIITRFPSVRQTERQTDIAGPQDRSNMLVLYESIFDSFLITLEASQDILKKLPAVVKDSQYPLFEIQFPFVHACIGNRINPLTSKDVKKQFLPPLAGQVSSPGVYYTNTLMPASVGCEILISSQYHKNIARHRVLHLQKKIRKC</sequence>
<dbReference type="GO" id="GO:0006511">
    <property type="term" value="P:ubiquitin-dependent protein catabolic process"/>
    <property type="evidence" value="ECO:0007669"/>
    <property type="project" value="InterPro"/>
</dbReference>
<evidence type="ECO:0000259" key="7">
    <source>
        <dbReference type="SMART" id="SM00948"/>
    </source>
</evidence>
<comment type="similarity">
    <text evidence="6">Belongs to the peptidase T1A family.</text>
</comment>
<dbReference type="STRING" id="67801.A0A1B0BU16"/>
<dbReference type="Gene3D" id="3.60.20.10">
    <property type="entry name" value="Glutamine Phosphoribosylpyrophosphate, subunit 1, domain 1"/>
    <property type="match status" value="1"/>
</dbReference>
<dbReference type="SMART" id="SM00948">
    <property type="entry name" value="Proteasome_A_N"/>
    <property type="match status" value="1"/>
</dbReference>
<dbReference type="EMBL" id="JXJN01020456">
    <property type="status" value="NOT_ANNOTATED_CDS"/>
    <property type="molecule type" value="Genomic_DNA"/>
</dbReference>
<comment type="subcellular location">
    <subcellularLocation>
        <location evidence="2">Cytoplasm</location>
    </subcellularLocation>
</comment>
<dbReference type="CDD" id="cd03755">
    <property type="entry name" value="proteasome_alpha_type_7"/>
    <property type="match status" value="1"/>
</dbReference>
<reference evidence="9" key="1">
    <citation type="submission" date="2015-01" db="EMBL/GenBank/DDBJ databases">
        <authorList>
            <person name="Aksoy S."/>
            <person name="Warren W."/>
            <person name="Wilson R.K."/>
        </authorList>
    </citation>
    <scope>NUCLEOTIDE SEQUENCE [LARGE SCALE GENOMIC DNA]</scope>
    <source>
        <strain evidence="9">IAEA</strain>
    </source>
</reference>
<dbReference type="PROSITE" id="PS51475">
    <property type="entry name" value="PROTEASOME_ALPHA_2"/>
    <property type="match status" value="1"/>
</dbReference>
<dbReference type="Pfam" id="PF10584">
    <property type="entry name" value="Proteasome_A_N"/>
    <property type="match status" value="1"/>
</dbReference>
<evidence type="ECO:0000256" key="4">
    <source>
        <dbReference type="ARBA" id="ARBA00022942"/>
    </source>
</evidence>
<feature type="domain" description="Proteasome alpha-type subunits" evidence="7">
    <location>
        <begin position="4"/>
        <end position="26"/>
    </location>
</feature>
<dbReference type="PANTHER" id="PTHR11599">
    <property type="entry name" value="PROTEASOME SUBUNIT ALPHA/BETA"/>
    <property type="match status" value="1"/>
</dbReference>
<dbReference type="Proteomes" id="UP000092460">
    <property type="component" value="Unassembled WGS sequence"/>
</dbReference>
<name>A0A1B0BU16_9MUSC</name>
<evidence type="ECO:0000256" key="2">
    <source>
        <dbReference type="ARBA" id="ARBA00004496"/>
    </source>
</evidence>
<dbReference type="GO" id="GO:0005737">
    <property type="term" value="C:cytoplasm"/>
    <property type="evidence" value="ECO:0007669"/>
    <property type="project" value="UniProtKB-SubCell"/>
</dbReference>
<dbReference type="GO" id="GO:0005634">
    <property type="term" value="C:nucleus"/>
    <property type="evidence" value="ECO:0007669"/>
    <property type="project" value="UniProtKB-ARBA"/>
</dbReference>
<evidence type="ECO:0000313" key="8">
    <source>
        <dbReference type="EnsemblMetazoa" id="GPPI040511-PA"/>
    </source>
</evidence>
<comment type="subunit">
    <text evidence="5">The 26S proteasome consists of a 20S proteasome core and two 19S regulatory subunits. The 20S proteasome core is composed of 28 subunits that are arranged in four stacked rings, resulting in a barrel-shaped structure. The two end rings are each formed by seven alpha subunits, and the two central rings are each formed by seven beta subunits. The catalytic chamber with the active sites is on the inside of the barrel.</text>
</comment>
<keyword evidence="3" id="KW-0963">Cytoplasm</keyword>
<keyword evidence="4 6" id="KW-0647">Proteasome</keyword>
<evidence type="ECO:0000256" key="3">
    <source>
        <dbReference type="ARBA" id="ARBA00022490"/>
    </source>
</evidence>
<evidence type="ECO:0000256" key="6">
    <source>
        <dbReference type="PROSITE-ProRule" id="PRU00808"/>
    </source>
</evidence>
<evidence type="ECO:0000256" key="5">
    <source>
        <dbReference type="ARBA" id="ARBA00026071"/>
    </source>
</evidence>
<evidence type="ECO:0000313" key="9">
    <source>
        <dbReference type="Proteomes" id="UP000092460"/>
    </source>
</evidence>
<dbReference type="EMBL" id="JXJN01020457">
    <property type="status" value="NOT_ANNOTATED_CDS"/>
    <property type="molecule type" value="Genomic_DNA"/>
</dbReference>
<dbReference type="InterPro" id="IPR000426">
    <property type="entry name" value="Proteasome_asu_N"/>
</dbReference>
<dbReference type="InterPro" id="IPR050115">
    <property type="entry name" value="Proteasome_alpha"/>
</dbReference>
<reference evidence="8" key="2">
    <citation type="submission" date="2020-05" db="UniProtKB">
        <authorList>
            <consortium name="EnsemblMetazoa"/>
        </authorList>
    </citation>
    <scope>IDENTIFICATION</scope>
    <source>
        <strain evidence="8">IAEA</strain>
    </source>
</reference>
<dbReference type="AlphaFoldDB" id="A0A1B0BU16"/>
<evidence type="ECO:0000256" key="1">
    <source>
        <dbReference type="ARBA" id="ARBA00002000"/>
    </source>
</evidence>
<dbReference type="GO" id="GO:0019773">
    <property type="term" value="C:proteasome core complex, alpha-subunit complex"/>
    <property type="evidence" value="ECO:0007669"/>
    <property type="project" value="UniProtKB-UniRule"/>
</dbReference>
<proteinExistence type="inferred from homology"/>
<dbReference type="InterPro" id="IPR023332">
    <property type="entry name" value="Proteasome_alpha-type"/>
</dbReference>
<dbReference type="SUPFAM" id="SSF56235">
    <property type="entry name" value="N-terminal nucleophile aminohydrolases (Ntn hydrolases)"/>
    <property type="match status" value="1"/>
</dbReference>
<organism evidence="8 9">
    <name type="scientific">Glossina palpalis gambiensis</name>
    <dbReference type="NCBI Taxonomy" id="67801"/>
    <lineage>
        <taxon>Eukaryota</taxon>
        <taxon>Metazoa</taxon>
        <taxon>Ecdysozoa</taxon>
        <taxon>Arthropoda</taxon>
        <taxon>Hexapoda</taxon>
        <taxon>Insecta</taxon>
        <taxon>Pterygota</taxon>
        <taxon>Neoptera</taxon>
        <taxon>Endopterygota</taxon>
        <taxon>Diptera</taxon>
        <taxon>Brachycera</taxon>
        <taxon>Muscomorpha</taxon>
        <taxon>Hippoboscoidea</taxon>
        <taxon>Glossinidae</taxon>
        <taxon>Glossina</taxon>
    </lineage>
</organism>
<dbReference type="InterPro" id="IPR001353">
    <property type="entry name" value="Proteasome_sua/b"/>
</dbReference>
<dbReference type="NCBIfam" id="NF003075">
    <property type="entry name" value="PRK03996.1"/>
    <property type="match status" value="1"/>
</dbReference>
<dbReference type="InterPro" id="IPR029055">
    <property type="entry name" value="Ntn_hydrolases_N"/>
</dbReference>
<accession>A0A1B0BU16</accession>
<keyword evidence="9" id="KW-1185">Reference proteome</keyword>
<dbReference type="EnsemblMetazoa" id="GPPI040511-RA">
    <property type="protein sequence ID" value="GPPI040511-PA"/>
    <property type="gene ID" value="GPPI040511"/>
</dbReference>
<protein>
    <submittedName>
        <fullName evidence="8">Proteasome endopeptidase complex</fullName>
    </submittedName>
</protein>
<comment type="function">
    <text evidence="1">The proteasome is a multicatalytic proteinase complex which is characterized by its ability to cleave peptides with Arg, Phe, Tyr, Leu, and Glu adjacent to the leaving group at neutral or slightly basic pH. The proteasome has an ATP-dependent proteolytic activity.</text>
</comment>
<dbReference type="Pfam" id="PF00227">
    <property type="entry name" value="Proteasome"/>
    <property type="match status" value="1"/>
</dbReference>
<dbReference type="VEuPathDB" id="VectorBase:GPPI040511"/>
<dbReference type="FunFam" id="3.60.20.10:FF:000004">
    <property type="entry name" value="Proteasome subunit alpha type-4"/>
    <property type="match status" value="1"/>
</dbReference>